<evidence type="ECO:0000313" key="2">
    <source>
        <dbReference type="Proteomes" id="UP000789759"/>
    </source>
</evidence>
<gene>
    <name evidence="1" type="ORF">CPELLU_LOCUS7294</name>
</gene>
<feature type="non-terminal residue" evidence="1">
    <location>
        <position position="1"/>
    </location>
</feature>
<organism evidence="1 2">
    <name type="scientific">Cetraspora pellucida</name>
    <dbReference type="NCBI Taxonomy" id="1433469"/>
    <lineage>
        <taxon>Eukaryota</taxon>
        <taxon>Fungi</taxon>
        <taxon>Fungi incertae sedis</taxon>
        <taxon>Mucoromycota</taxon>
        <taxon>Glomeromycotina</taxon>
        <taxon>Glomeromycetes</taxon>
        <taxon>Diversisporales</taxon>
        <taxon>Gigasporaceae</taxon>
        <taxon>Cetraspora</taxon>
    </lineage>
</organism>
<dbReference type="Proteomes" id="UP000789759">
    <property type="component" value="Unassembled WGS sequence"/>
</dbReference>
<proteinExistence type="predicted"/>
<accession>A0A9N9CMV2</accession>
<comment type="caution">
    <text evidence="1">The sequence shown here is derived from an EMBL/GenBank/DDBJ whole genome shotgun (WGS) entry which is preliminary data.</text>
</comment>
<evidence type="ECO:0000313" key="1">
    <source>
        <dbReference type="EMBL" id="CAG8607544.1"/>
    </source>
</evidence>
<dbReference type="OrthoDB" id="2447344at2759"/>
<sequence length="143" mass="16392">KSEIYKDPDYEYTLLDDSHSDVQSELSCNSVNMIISRNLVKGKSSSFIEGKNFTFTEAVSNFIKTYSNSNLVENGNLENNIDWLDSKLDITSEAGSSKSHIADFDNEELDIEISNHKTNEVSEQYIVLDFIDRKIQQYPNSRY</sequence>
<name>A0A9N9CMV2_9GLOM</name>
<dbReference type="AlphaFoldDB" id="A0A9N9CMV2"/>
<dbReference type="EMBL" id="CAJVQA010004830">
    <property type="protein sequence ID" value="CAG8607544.1"/>
    <property type="molecule type" value="Genomic_DNA"/>
</dbReference>
<keyword evidence="2" id="KW-1185">Reference proteome</keyword>
<reference evidence="1" key="1">
    <citation type="submission" date="2021-06" db="EMBL/GenBank/DDBJ databases">
        <authorList>
            <person name="Kallberg Y."/>
            <person name="Tangrot J."/>
            <person name="Rosling A."/>
        </authorList>
    </citation>
    <scope>NUCLEOTIDE SEQUENCE</scope>
    <source>
        <strain evidence="1">FL966</strain>
    </source>
</reference>
<protein>
    <submittedName>
        <fullName evidence="1">13092_t:CDS:1</fullName>
    </submittedName>
</protein>